<proteinExistence type="predicted"/>
<dbReference type="InterPro" id="IPR050267">
    <property type="entry name" value="Anti-sigma-factor_SerPK"/>
</dbReference>
<feature type="domain" description="Histidine kinase/HSP90-like ATPase" evidence="2">
    <location>
        <begin position="87"/>
        <end position="180"/>
    </location>
</feature>
<keyword evidence="3" id="KW-0067">ATP-binding</keyword>
<keyword evidence="1" id="KW-0418">Kinase</keyword>
<dbReference type="InterPro" id="IPR003594">
    <property type="entry name" value="HATPase_dom"/>
</dbReference>
<comment type="caution">
    <text evidence="3">The sequence shown here is derived from an EMBL/GenBank/DDBJ whole genome shotgun (WGS) entry which is preliminary data.</text>
</comment>
<evidence type="ECO:0000256" key="1">
    <source>
        <dbReference type="ARBA" id="ARBA00022527"/>
    </source>
</evidence>
<evidence type="ECO:0000313" key="3">
    <source>
        <dbReference type="EMBL" id="MFG1708222.1"/>
    </source>
</evidence>
<dbReference type="Gene3D" id="3.30.565.10">
    <property type="entry name" value="Histidine kinase-like ATPase, C-terminal domain"/>
    <property type="match status" value="1"/>
</dbReference>
<dbReference type="CDD" id="cd16936">
    <property type="entry name" value="HATPase_RsbW-like"/>
    <property type="match status" value="1"/>
</dbReference>
<protein>
    <submittedName>
        <fullName evidence="3">ATP-binding protein</fullName>
    </submittedName>
</protein>
<dbReference type="InterPro" id="IPR036890">
    <property type="entry name" value="HATPase_C_sf"/>
</dbReference>
<keyword evidence="1" id="KW-0808">Transferase</keyword>
<organism evidence="3 4">
    <name type="scientific">Nonomuraea marmarensis</name>
    <dbReference type="NCBI Taxonomy" id="3351344"/>
    <lineage>
        <taxon>Bacteria</taxon>
        <taxon>Bacillati</taxon>
        <taxon>Actinomycetota</taxon>
        <taxon>Actinomycetes</taxon>
        <taxon>Streptosporangiales</taxon>
        <taxon>Streptosporangiaceae</taxon>
        <taxon>Nonomuraea</taxon>
    </lineage>
</organism>
<dbReference type="EMBL" id="JBICRM010000026">
    <property type="protein sequence ID" value="MFG1708222.1"/>
    <property type="molecule type" value="Genomic_DNA"/>
</dbReference>
<dbReference type="PANTHER" id="PTHR35526:SF3">
    <property type="entry name" value="ANTI-SIGMA-F FACTOR RSBW"/>
    <property type="match status" value="1"/>
</dbReference>
<dbReference type="SUPFAM" id="SSF55874">
    <property type="entry name" value="ATPase domain of HSP90 chaperone/DNA topoisomerase II/histidine kinase"/>
    <property type="match status" value="1"/>
</dbReference>
<dbReference type="RefSeq" id="WP_393172459.1">
    <property type="nucleotide sequence ID" value="NZ_JBICRM010000026.1"/>
</dbReference>
<gene>
    <name evidence="3" type="ORF">ACFLIM_33945</name>
</gene>
<keyword evidence="3" id="KW-0547">Nucleotide-binding</keyword>
<sequence length="221" mass="24631">MAVSVPHRRPIVSSRARKNCDFSPKIRPKRPPRTYTFGQPCTSTHRELLLLSETRIRCPSTQEREAMTTLRAARRSRMQYAWPLHEDARTVGHARAAIRHELSALTLSSDLIDDAVLMVSELITNALLYGDGPYELVLHIDTKEIMCVVVDSSPLLPAPSPPDVQAEHGRGLRIVARLSDGFYGCHPQRYITHPDLVGKATWFAIPRQGTPGNVVPLRAGT</sequence>
<evidence type="ECO:0000259" key="2">
    <source>
        <dbReference type="Pfam" id="PF13581"/>
    </source>
</evidence>
<dbReference type="PANTHER" id="PTHR35526">
    <property type="entry name" value="ANTI-SIGMA-F FACTOR RSBW-RELATED"/>
    <property type="match status" value="1"/>
</dbReference>
<dbReference type="Pfam" id="PF13581">
    <property type="entry name" value="HATPase_c_2"/>
    <property type="match status" value="1"/>
</dbReference>
<name>A0ABW7ALK4_9ACTN</name>
<dbReference type="GO" id="GO:0005524">
    <property type="term" value="F:ATP binding"/>
    <property type="evidence" value="ECO:0007669"/>
    <property type="project" value="UniProtKB-KW"/>
</dbReference>
<evidence type="ECO:0000313" key="4">
    <source>
        <dbReference type="Proteomes" id="UP001603978"/>
    </source>
</evidence>
<reference evidence="3 4" key="1">
    <citation type="submission" date="2024-10" db="EMBL/GenBank/DDBJ databases">
        <authorList>
            <person name="Topkara A.R."/>
            <person name="Saygin H."/>
        </authorList>
    </citation>
    <scope>NUCLEOTIDE SEQUENCE [LARGE SCALE GENOMIC DNA]</scope>
    <source>
        <strain evidence="3 4">M3C6</strain>
    </source>
</reference>
<keyword evidence="4" id="KW-1185">Reference proteome</keyword>
<accession>A0ABW7ALK4</accession>
<dbReference type="Proteomes" id="UP001603978">
    <property type="component" value="Unassembled WGS sequence"/>
</dbReference>
<keyword evidence="1" id="KW-0723">Serine/threonine-protein kinase</keyword>